<name>A0A6A5U3S1_9PLEO</name>
<dbReference type="Proteomes" id="UP000800035">
    <property type="component" value="Unassembled WGS sequence"/>
</dbReference>
<gene>
    <name evidence="2" type="ORF">CC80DRAFT_558567</name>
</gene>
<feature type="signal peptide" evidence="1">
    <location>
        <begin position="1"/>
        <end position="18"/>
    </location>
</feature>
<evidence type="ECO:0000313" key="2">
    <source>
        <dbReference type="EMBL" id="KAF1958970.1"/>
    </source>
</evidence>
<feature type="chain" id="PRO_5025558643" description="Gamma-glutamylcyclotransferase" evidence="1">
    <location>
        <begin position="19"/>
        <end position="121"/>
    </location>
</feature>
<evidence type="ECO:0008006" key="4">
    <source>
        <dbReference type="Google" id="ProtNLM"/>
    </source>
</evidence>
<dbReference type="EMBL" id="ML976986">
    <property type="protein sequence ID" value="KAF1958970.1"/>
    <property type="molecule type" value="Genomic_DNA"/>
</dbReference>
<sequence>MQIPTLFTILYLAFGANSSPQLYRHRLTGLRAPILACSAPHFQGLCAWYQPEDLVVCRAIPSDDRSISSLMPDENAACEVFSTPACEEHGRLRNGSMAFWIHSGFGYMNETVRSIRCWDLD</sequence>
<reference evidence="2" key="1">
    <citation type="journal article" date="2020" name="Stud. Mycol.">
        <title>101 Dothideomycetes genomes: a test case for predicting lifestyles and emergence of pathogens.</title>
        <authorList>
            <person name="Haridas S."/>
            <person name="Albert R."/>
            <person name="Binder M."/>
            <person name="Bloem J."/>
            <person name="Labutti K."/>
            <person name="Salamov A."/>
            <person name="Andreopoulos B."/>
            <person name="Baker S."/>
            <person name="Barry K."/>
            <person name="Bills G."/>
            <person name="Bluhm B."/>
            <person name="Cannon C."/>
            <person name="Castanera R."/>
            <person name="Culley D."/>
            <person name="Daum C."/>
            <person name="Ezra D."/>
            <person name="Gonzalez J."/>
            <person name="Henrissat B."/>
            <person name="Kuo A."/>
            <person name="Liang C."/>
            <person name="Lipzen A."/>
            <person name="Lutzoni F."/>
            <person name="Magnuson J."/>
            <person name="Mondo S."/>
            <person name="Nolan M."/>
            <person name="Ohm R."/>
            <person name="Pangilinan J."/>
            <person name="Park H.-J."/>
            <person name="Ramirez L."/>
            <person name="Alfaro M."/>
            <person name="Sun H."/>
            <person name="Tritt A."/>
            <person name="Yoshinaga Y."/>
            <person name="Zwiers L.-H."/>
            <person name="Turgeon B."/>
            <person name="Goodwin S."/>
            <person name="Spatafora J."/>
            <person name="Crous P."/>
            <person name="Grigoriev I."/>
        </authorList>
    </citation>
    <scope>NUCLEOTIDE SEQUENCE</scope>
    <source>
        <strain evidence="2">CBS 675.92</strain>
    </source>
</reference>
<organism evidence="2 3">
    <name type="scientific">Byssothecium circinans</name>
    <dbReference type="NCBI Taxonomy" id="147558"/>
    <lineage>
        <taxon>Eukaryota</taxon>
        <taxon>Fungi</taxon>
        <taxon>Dikarya</taxon>
        <taxon>Ascomycota</taxon>
        <taxon>Pezizomycotina</taxon>
        <taxon>Dothideomycetes</taxon>
        <taxon>Pleosporomycetidae</taxon>
        <taxon>Pleosporales</taxon>
        <taxon>Massarineae</taxon>
        <taxon>Massarinaceae</taxon>
        <taxon>Byssothecium</taxon>
    </lineage>
</organism>
<keyword evidence="3" id="KW-1185">Reference proteome</keyword>
<proteinExistence type="predicted"/>
<accession>A0A6A5U3S1</accession>
<protein>
    <recommendedName>
        <fullName evidence="4">Gamma-glutamylcyclotransferase</fullName>
    </recommendedName>
</protein>
<keyword evidence="1" id="KW-0732">Signal</keyword>
<dbReference type="AlphaFoldDB" id="A0A6A5U3S1"/>
<evidence type="ECO:0000313" key="3">
    <source>
        <dbReference type="Proteomes" id="UP000800035"/>
    </source>
</evidence>
<evidence type="ECO:0000256" key="1">
    <source>
        <dbReference type="SAM" id="SignalP"/>
    </source>
</evidence>